<name>A0A7Y9YB03_9ACTN</name>
<dbReference type="GO" id="GO:0009431">
    <property type="term" value="C:bacterial-type flagellum basal body, MS ring"/>
    <property type="evidence" value="ECO:0007669"/>
    <property type="project" value="InterPro"/>
</dbReference>
<evidence type="ECO:0000256" key="5">
    <source>
        <dbReference type="ARBA" id="ARBA00022692"/>
    </source>
</evidence>
<gene>
    <name evidence="14" type="ORF">BKA05_000371</name>
</gene>
<feature type="compositionally biased region" description="Gly residues" evidence="10">
    <location>
        <begin position="303"/>
        <end position="312"/>
    </location>
</feature>
<feature type="compositionally biased region" description="Low complexity" evidence="10">
    <location>
        <begin position="313"/>
        <end position="336"/>
    </location>
</feature>
<comment type="subcellular location">
    <subcellularLocation>
        <location evidence="1 9">Bacterial flagellum basal body</location>
    </subcellularLocation>
    <subcellularLocation>
        <location evidence="2">Cell membrane</location>
        <topology evidence="2">Multi-pass membrane protein</topology>
    </subcellularLocation>
</comment>
<protein>
    <recommendedName>
        <fullName evidence="9">Flagellar M-ring protein</fullName>
    </recommendedName>
</protein>
<keyword evidence="15" id="KW-1185">Reference proteome</keyword>
<keyword evidence="7 11" id="KW-0472">Membrane</keyword>
<feature type="transmembrane region" description="Helical" evidence="11">
    <location>
        <begin position="21"/>
        <end position="45"/>
    </location>
</feature>
<evidence type="ECO:0000256" key="2">
    <source>
        <dbReference type="ARBA" id="ARBA00004651"/>
    </source>
</evidence>
<feature type="region of interest" description="Disordered" evidence="10">
    <location>
        <begin position="294"/>
        <end position="341"/>
    </location>
</feature>
<feature type="domain" description="Flagellar M-ring C-terminal" evidence="13">
    <location>
        <begin position="252"/>
        <end position="402"/>
    </location>
</feature>
<dbReference type="GO" id="GO:0005886">
    <property type="term" value="C:plasma membrane"/>
    <property type="evidence" value="ECO:0007669"/>
    <property type="project" value="UniProtKB-SubCell"/>
</dbReference>
<dbReference type="PIRSF" id="PIRSF004862">
    <property type="entry name" value="FliF"/>
    <property type="match status" value="1"/>
</dbReference>
<evidence type="ECO:0000313" key="15">
    <source>
        <dbReference type="Proteomes" id="UP000537326"/>
    </source>
</evidence>
<keyword evidence="6 11" id="KW-1133">Transmembrane helix</keyword>
<keyword evidence="14" id="KW-0282">Flagellum</keyword>
<comment type="caution">
    <text evidence="14">The sequence shown here is derived from an EMBL/GenBank/DDBJ whole genome shotgun (WGS) entry which is preliminary data.</text>
</comment>
<keyword evidence="14" id="KW-0966">Cell projection</keyword>
<dbReference type="EMBL" id="JACBZI010000001">
    <property type="protein sequence ID" value="NYI08856.1"/>
    <property type="molecule type" value="Genomic_DNA"/>
</dbReference>
<dbReference type="InterPro" id="IPR045851">
    <property type="entry name" value="AMP-bd_C_sf"/>
</dbReference>
<dbReference type="GO" id="GO:0003774">
    <property type="term" value="F:cytoskeletal motor activity"/>
    <property type="evidence" value="ECO:0007669"/>
    <property type="project" value="InterPro"/>
</dbReference>
<keyword evidence="4" id="KW-1003">Cell membrane</keyword>
<evidence type="ECO:0000256" key="3">
    <source>
        <dbReference type="ARBA" id="ARBA00007971"/>
    </source>
</evidence>
<evidence type="ECO:0000256" key="11">
    <source>
        <dbReference type="SAM" id="Phobius"/>
    </source>
</evidence>
<reference evidence="14 15" key="1">
    <citation type="submission" date="2020-07" db="EMBL/GenBank/DDBJ databases">
        <title>Sequencing the genomes of 1000 actinobacteria strains.</title>
        <authorList>
            <person name="Klenk H.-P."/>
        </authorList>
    </citation>
    <scope>NUCLEOTIDE SEQUENCE [LARGE SCALE GENOMIC DNA]</scope>
    <source>
        <strain evidence="14 15">DSM 18248</strain>
    </source>
</reference>
<accession>A0A7Y9YB03</accession>
<dbReference type="InterPro" id="IPR000067">
    <property type="entry name" value="FlgMring_FliF"/>
</dbReference>
<dbReference type="InterPro" id="IPR006182">
    <property type="entry name" value="FliF_N_dom"/>
</dbReference>
<dbReference type="Pfam" id="PF01514">
    <property type="entry name" value="YscJ_FliF"/>
    <property type="match status" value="1"/>
</dbReference>
<feature type="region of interest" description="Disordered" evidence="10">
    <location>
        <begin position="216"/>
        <end position="236"/>
    </location>
</feature>
<dbReference type="NCBIfam" id="TIGR00206">
    <property type="entry name" value="fliF"/>
    <property type="match status" value="1"/>
</dbReference>
<dbReference type="GO" id="GO:0071973">
    <property type="term" value="P:bacterial-type flagellum-dependent cell motility"/>
    <property type="evidence" value="ECO:0007669"/>
    <property type="project" value="InterPro"/>
</dbReference>
<dbReference type="Proteomes" id="UP000537326">
    <property type="component" value="Unassembled WGS sequence"/>
</dbReference>
<dbReference type="RefSeq" id="WP_179529914.1">
    <property type="nucleotide sequence ID" value="NZ_BAAAPP010000002.1"/>
</dbReference>
<feature type="transmembrane region" description="Helical" evidence="11">
    <location>
        <begin position="433"/>
        <end position="450"/>
    </location>
</feature>
<feature type="domain" description="Flagellar M-ring N-terminal" evidence="12">
    <location>
        <begin position="46"/>
        <end position="220"/>
    </location>
</feature>
<evidence type="ECO:0000256" key="6">
    <source>
        <dbReference type="ARBA" id="ARBA00022989"/>
    </source>
</evidence>
<dbReference type="InterPro" id="IPR043427">
    <property type="entry name" value="YscJ/FliF"/>
</dbReference>
<dbReference type="PANTHER" id="PTHR30046:SF0">
    <property type="entry name" value="FLAGELLAR M-RING PROTEIN"/>
    <property type="match status" value="1"/>
</dbReference>
<dbReference type="PANTHER" id="PTHR30046">
    <property type="entry name" value="FLAGELLAR M-RING PROTEIN"/>
    <property type="match status" value="1"/>
</dbReference>
<keyword evidence="14" id="KW-0969">Cilium</keyword>
<keyword evidence="5 11" id="KW-0812">Transmembrane</keyword>
<evidence type="ECO:0000256" key="4">
    <source>
        <dbReference type="ARBA" id="ARBA00022475"/>
    </source>
</evidence>
<evidence type="ECO:0000259" key="12">
    <source>
        <dbReference type="Pfam" id="PF01514"/>
    </source>
</evidence>
<evidence type="ECO:0000256" key="1">
    <source>
        <dbReference type="ARBA" id="ARBA00004117"/>
    </source>
</evidence>
<dbReference type="Pfam" id="PF08345">
    <property type="entry name" value="YscJ_FliF_C"/>
    <property type="match status" value="1"/>
</dbReference>
<comment type="similarity">
    <text evidence="3 9">Belongs to the FliF family.</text>
</comment>
<proteinExistence type="inferred from homology"/>
<evidence type="ECO:0000256" key="10">
    <source>
        <dbReference type="SAM" id="MobiDB-lite"/>
    </source>
</evidence>
<dbReference type="AlphaFoldDB" id="A0A7Y9YB03"/>
<organism evidence="14 15">
    <name type="scientific">Nocardioides marinus</name>
    <dbReference type="NCBI Taxonomy" id="374514"/>
    <lineage>
        <taxon>Bacteria</taxon>
        <taxon>Bacillati</taxon>
        <taxon>Actinomycetota</taxon>
        <taxon>Actinomycetes</taxon>
        <taxon>Propionibacteriales</taxon>
        <taxon>Nocardioidaceae</taxon>
        <taxon>Nocardioides</taxon>
    </lineage>
</organism>
<dbReference type="InterPro" id="IPR013556">
    <property type="entry name" value="Flag_M-ring_C"/>
</dbReference>
<keyword evidence="8 9" id="KW-0975">Bacterial flagellum</keyword>
<comment type="function">
    <text evidence="9">The M ring may be actively involved in energy transduction.</text>
</comment>
<evidence type="ECO:0000256" key="8">
    <source>
        <dbReference type="ARBA" id="ARBA00023143"/>
    </source>
</evidence>
<dbReference type="Gene3D" id="3.30.300.30">
    <property type="match status" value="1"/>
</dbReference>
<evidence type="ECO:0000256" key="9">
    <source>
        <dbReference type="PIRNR" id="PIRNR004862"/>
    </source>
</evidence>
<sequence>MREMLQRSMNRHTTTFQQFTAGQKVVAVIGTAALLLGGFMVFRWASAPAYAPLFSNLAPSDASAVIDELETQGVSYELADGGGTIMVPRDAVHSTRITLSGEGLPTSSEGGYGILDDQGISTSEFKEQTDFKRAMEGELAATVKAIDGVNGAVVHLAIPQKDVFTDEQQPPTASVLVQTNPGRTLTPEQVQAVVHLVASSIDGLDPDNVTVADSTGRVLSSPGGTTSAAATERTQQTEAYQDQLRARLQAMLDRVVGPGNSTVSATVELDFDKAVTETTDYRADEEIPALTESLSSETYSGAGEAGGVGGVVGVDDQTDTTAGAGGDSSYNNSSSSRTNGVDTVVETRETTPGAVKQINVGVVLDTATTQGVSATDVRTLVADAIGINGRRGDTIRVVTMPFDRSGEQAAQADLEAAAAAEAAAARNDLIEKGAMGGAVLLVLLLALVTGRRRTKQREQATTYVVEQLRQERQALEPPAALALAEAEQVEEHNVREELSALIERQPEDVATLLRGWLVER</sequence>
<evidence type="ECO:0000256" key="7">
    <source>
        <dbReference type="ARBA" id="ARBA00023136"/>
    </source>
</evidence>
<evidence type="ECO:0000313" key="14">
    <source>
        <dbReference type="EMBL" id="NYI08856.1"/>
    </source>
</evidence>
<feature type="compositionally biased region" description="Low complexity" evidence="10">
    <location>
        <begin position="225"/>
        <end position="236"/>
    </location>
</feature>
<dbReference type="PRINTS" id="PR01009">
    <property type="entry name" value="FLGMRINGFLIF"/>
</dbReference>
<evidence type="ECO:0000259" key="13">
    <source>
        <dbReference type="Pfam" id="PF08345"/>
    </source>
</evidence>